<organism evidence="1 2">
    <name type="scientific">Glossina palpalis gambiensis</name>
    <dbReference type="NCBI Taxonomy" id="67801"/>
    <lineage>
        <taxon>Eukaryota</taxon>
        <taxon>Metazoa</taxon>
        <taxon>Ecdysozoa</taxon>
        <taxon>Arthropoda</taxon>
        <taxon>Hexapoda</taxon>
        <taxon>Insecta</taxon>
        <taxon>Pterygota</taxon>
        <taxon>Neoptera</taxon>
        <taxon>Endopterygota</taxon>
        <taxon>Diptera</taxon>
        <taxon>Brachycera</taxon>
        <taxon>Muscomorpha</taxon>
        <taxon>Hippoboscoidea</taxon>
        <taxon>Glossinidae</taxon>
        <taxon>Glossina</taxon>
    </lineage>
</organism>
<accession>A0A1B0BR88</accession>
<keyword evidence="2" id="KW-1185">Reference proteome</keyword>
<dbReference type="EMBL" id="JXJN01018986">
    <property type="status" value="NOT_ANNOTATED_CDS"/>
    <property type="molecule type" value="Genomic_DNA"/>
</dbReference>
<sequence length="111" mass="13575">MHTIQYNHNDCGHRHHHLYHHIPSYFRVGERKKKAKKNQIKLNKYEKQHNNNNKKQGSSTAGLVMLIDSIEFFDEKYFEQLMQCKEMLCCEKRRLYVVRLKLRVAIRHFIY</sequence>
<reference evidence="1" key="2">
    <citation type="submission" date="2020-05" db="UniProtKB">
        <authorList>
            <consortium name="EnsemblMetazoa"/>
        </authorList>
    </citation>
    <scope>IDENTIFICATION</scope>
    <source>
        <strain evidence="1">IAEA</strain>
    </source>
</reference>
<dbReference type="EnsemblMetazoa" id="GPPI038068-RA">
    <property type="protein sequence ID" value="GPPI038068-PA"/>
    <property type="gene ID" value="GPPI038068"/>
</dbReference>
<protein>
    <submittedName>
        <fullName evidence="1">Uncharacterized protein</fullName>
    </submittedName>
</protein>
<proteinExistence type="predicted"/>
<evidence type="ECO:0000313" key="1">
    <source>
        <dbReference type="EnsemblMetazoa" id="GPPI038068-PA"/>
    </source>
</evidence>
<dbReference type="AlphaFoldDB" id="A0A1B0BR88"/>
<name>A0A1B0BR88_9MUSC</name>
<dbReference type="EMBL" id="JXJN01018985">
    <property type="status" value="NOT_ANNOTATED_CDS"/>
    <property type="molecule type" value="Genomic_DNA"/>
</dbReference>
<dbReference type="Proteomes" id="UP000092460">
    <property type="component" value="Unassembled WGS sequence"/>
</dbReference>
<evidence type="ECO:0000313" key="2">
    <source>
        <dbReference type="Proteomes" id="UP000092460"/>
    </source>
</evidence>
<dbReference type="VEuPathDB" id="VectorBase:GPPI038068"/>
<reference evidence="2" key="1">
    <citation type="submission" date="2015-01" db="EMBL/GenBank/DDBJ databases">
        <authorList>
            <person name="Aksoy S."/>
            <person name="Warren W."/>
            <person name="Wilson R.K."/>
        </authorList>
    </citation>
    <scope>NUCLEOTIDE SEQUENCE [LARGE SCALE GENOMIC DNA]</scope>
    <source>
        <strain evidence="2">IAEA</strain>
    </source>
</reference>